<dbReference type="InterPro" id="IPR038765">
    <property type="entry name" value="Papain-like_cys_pep_sf"/>
</dbReference>
<dbReference type="GO" id="GO:0006508">
    <property type="term" value="P:proteolysis"/>
    <property type="evidence" value="ECO:0007669"/>
    <property type="project" value="UniProtKB-KW"/>
</dbReference>
<evidence type="ECO:0000256" key="1">
    <source>
        <dbReference type="ARBA" id="ARBA00007074"/>
    </source>
</evidence>
<keyword evidence="5" id="KW-0788">Thiol protease</keyword>
<dbReference type="AlphaFoldDB" id="A0A3A9KGX4"/>
<accession>A0A3A9KGX4</accession>
<gene>
    <name evidence="9" type="ORF">CR203_01850</name>
</gene>
<feature type="region of interest" description="Disordered" evidence="7">
    <location>
        <begin position="255"/>
        <end position="325"/>
    </location>
</feature>
<evidence type="ECO:0000256" key="6">
    <source>
        <dbReference type="SAM" id="Coils"/>
    </source>
</evidence>
<dbReference type="SUPFAM" id="SSF54001">
    <property type="entry name" value="Cysteine proteinases"/>
    <property type="match status" value="1"/>
</dbReference>
<evidence type="ECO:0000256" key="3">
    <source>
        <dbReference type="ARBA" id="ARBA00022729"/>
    </source>
</evidence>
<dbReference type="EMBL" id="PDOE01000001">
    <property type="protein sequence ID" value="RKL68813.1"/>
    <property type="molecule type" value="Genomic_DNA"/>
</dbReference>
<dbReference type="InterPro" id="IPR057309">
    <property type="entry name" value="PcsB_CC"/>
</dbReference>
<dbReference type="OrthoDB" id="9813368at2"/>
<proteinExistence type="inferred from homology"/>
<reference evidence="9 10" key="1">
    <citation type="submission" date="2017-10" db="EMBL/GenBank/DDBJ databases">
        <title>Bacillus sp. nov., a halophilic bacterium isolated from a Keqin Lake.</title>
        <authorList>
            <person name="Wang H."/>
        </authorList>
    </citation>
    <scope>NUCLEOTIDE SEQUENCE [LARGE SCALE GENOMIC DNA]</scope>
    <source>
        <strain evidence="9 10">KCTC 13187</strain>
    </source>
</reference>
<dbReference type="InterPro" id="IPR051202">
    <property type="entry name" value="Peptidase_C40"/>
</dbReference>
<name>A0A3A9KGX4_9BACI</name>
<evidence type="ECO:0000313" key="9">
    <source>
        <dbReference type="EMBL" id="RKL68813.1"/>
    </source>
</evidence>
<feature type="compositionally biased region" description="Low complexity" evidence="7">
    <location>
        <begin position="271"/>
        <end position="319"/>
    </location>
</feature>
<comment type="similarity">
    <text evidence="1">Belongs to the peptidase C40 family.</text>
</comment>
<dbReference type="Pfam" id="PF00877">
    <property type="entry name" value="NLPC_P60"/>
    <property type="match status" value="1"/>
</dbReference>
<evidence type="ECO:0000256" key="2">
    <source>
        <dbReference type="ARBA" id="ARBA00022670"/>
    </source>
</evidence>
<dbReference type="Proteomes" id="UP000281498">
    <property type="component" value="Unassembled WGS sequence"/>
</dbReference>
<evidence type="ECO:0000256" key="5">
    <source>
        <dbReference type="ARBA" id="ARBA00022807"/>
    </source>
</evidence>
<feature type="coiled-coil region" evidence="6">
    <location>
        <begin position="43"/>
        <end position="112"/>
    </location>
</feature>
<comment type="caution">
    <text evidence="9">The sequence shown here is derived from an EMBL/GenBank/DDBJ whole genome shotgun (WGS) entry which is preliminary data.</text>
</comment>
<dbReference type="InterPro" id="IPR000064">
    <property type="entry name" value="NLP_P60_dom"/>
</dbReference>
<dbReference type="PANTHER" id="PTHR47053:SF1">
    <property type="entry name" value="MUREIN DD-ENDOPEPTIDASE MEPH-RELATED"/>
    <property type="match status" value="1"/>
</dbReference>
<dbReference type="PROSITE" id="PS51935">
    <property type="entry name" value="NLPC_P60"/>
    <property type="match status" value="1"/>
</dbReference>
<evidence type="ECO:0000256" key="7">
    <source>
        <dbReference type="SAM" id="MobiDB-lite"/>
    </source>
</evidence>
<dbReference type="Pfam" id="PF24568">
    <property type="entry name" value="CC_PcsB"/>
    <property type="match status" value="1"/>
</dbReference>
<dbReference type="GO" id="GO:0008234">
    <property type="term" value="F:cysteine-type peptidase activity"/>
    <property type="evidence" value="ECO:0007669"/>
    <property type="project" value="UniProtKB-KW"/>
</dbReference>
<dbReference type="Gene3D" id="3.90.1720.10">
    <property type="entry name" value="endopeptidase domain like (from Nostoc punctiforme)"/>
    <property type="match status" value="1"/>
</dbReference>
<feature type="domain" description="NlpC/P60" evidence="8">
    <location>
        <begin position="318"/>
        <end position="445"/>
    </location>
</feature>
<organism evidence="9 10">
    <name type="scientific">Salipaludibacillus neizhouensis</name>
    <dbReference type="NCBI Taxonomy" id="885475"/>
    <lineage>
        <taxon>Bacteria</taxon>
        <taxon>Bacillati</taxon>
        <taxon>Bacillota</taxon>
        <taxon>Bacilli</taxon>
        <taxon>Bacillales</taxon>
        <taxon>Bacillaceae</taxon>
    </lineage>
</organism>
<protein>
    <submittedName>
        <fullName evidence="9">Glycoside hydrolase</fullName>
    </submittedName>
</protein>
<dbReference type="Gene3D" id="6.10.250.3150">
    <property type="match status" value="1"/>
</dbReference>
<dbReference type="PANTHER" id="PTHR47053">
    <property type="entry name" value="MUREIN DD-ENDOPEPTIDASE MEPH-RELATED"/>
    <property type="match status" value="1"/>
</dbReference>
<evidence type="ECO:0000259" key="8">
    <source>
        <dbReference type="PROSITE" id="PS51935"/>
    </source>
</evidence>
<evidence type="ECO:0000313" key="10">
    <source>
        <dbReference type="Proteomes" id="UP000281498"/>
    </source>
</evidence>
<keyword evidence="3" id="KW-0732">Signal</keyword>
<sequence length="446" mass="48603">MLKKILGLSFIIGMGSLLVIPNVFANTELDTIKEERTIIQSGLSDAEQELAELVSDLDEINNEIASIDEALVANQKTIDDTNEEVDSTEKEVEKLEVEIKELEDDIEIRFEMLKDRANAYQKNGGSSRYLEVLLGADSFGDFVTRSVTITRIAKADNDFIEQLEINQKELEEKQATVQGKLDELEELQTELVGMKHHLEDQNQRNDELKNELKSKEAEIESKMARLLEEDSNLQSEEAEIQAKIDAEIQRQEDLRKAEEAEIARQAEEEAAATQSNTNSSSSPNVASASDANTNTTVTNTDNKSKSSSSETKAAPAPSSYGGSVTQVGRKYIGNSTYVFGGGRSSSDIANGRFDCSAFVSWSFSQVGKSLPASTGGLVNAGQRISSSDKQPGDLVFFNTYKTNGHVGIYIGGGQFIGSQSSTGVAVANMNSGYWADNFSGVVVRVN</sequence>
<keyword evidence="10" id="KW-1185">Reference proteome</keyword>
<feature type="compositionally biased region" description="Basic and acidic residues" evidence="7">
    <location>
        <begin position="255"/>
        <end position="267"/>
    </location>
</feature>
<keyword evidence="2" id="KW-0645">Protease</keyword>
<evidence type="ECO:0000256" key="4">
    <source>
        <dbReference type="ARBA" id="ARBA00022801"/>
    </source>
</evidence>
<keyword evidence="4 9" id="KW-0378">Hydrolase</keyword>
<keyword evidence="6" id="KW-0175">Coiled coil</keyword>